<dbReference type="GO" id="GO:0046872">
    <property type="term" value="F:metal ion binding"/>
    <property type="evidence" value="ECO:0007669"/>
    <property type="project" value="UniProtKB-KW"/>
</dbReference>
<evidence type="ECO:0000256" key="1">
    <source>
        <dbReference type="ARBA" id="ARBA00008031"/>
    </source>
</evidence>
<feature type="binding site" evidence="6">
    <location>
        <position position="222"/>
    </location>
    <ligand>
        <name>Mg(2+)</name>
        <dbReference type="ChEBI" id="CHEBI:18420"/>
    </ligand>
</feature>
<dbReference type="EMBL" id="CP048630">
    <property type="protein sequence ID" value="QIB35410.1"/>
    <property type="molecule type" value="Genomic_DNA"/>
</dbReference>
<dbReference type="SMART" id="SM00922">
    <property type="entry name" value="MR_MLE"/>
    <property type="match status" value="1"/>
</dbReference>
<reference evidence="9 10" key="1">
    <citation type="submission" date="2020-02" db="EMBL/GenBank/DDBJ databases">
        <authorList>
            <person name="Li G."/>
        </authorList>
    </citation>
    <scope>NUCLEOTIDE SEQUENCE [LARGE SCALE GENOMIC DNA]</scope>
    <source>
        <strain evidence="9 10">DSM 102029</strain>
    </source>
</reference>
<dbReference type="SFLD" id="SFLDG00180">
    <property type="entry name" value="muconate_cycloisomerase"/>
    <property type="match status" value="1"/>
</dbReference>
<dbReference type="InterPro" id="IPR029065">
    <property type="entry name" value="Enolase_C-like"/>
</dbReference>
<dbReference type="InterPro" id="IPR034593">
    <property type="entry name" value="DgoD-like"/>
</dbReference>
<evidence type="ECO:0000313" key="9">
    <source>
        <dbReference type="EMBL" id="QIB35410.1"/>
    </source>
</evidence>
<accession>A0A6P1YR88</accession>
<sequence>MPVLETTIERFPIRGRFTIARGSKTEAVVVLAELRDGDFTGRGECVPYARYGESTEGVVAAIEAVGGALAAGLDRRALQRLMPPGAARNALDCALWDLEAKHAGRPVHALAGLPGPAPVVTAYTLSLDAPEAMAEAARSCGHSLLKLKLGSAGDPARLSAIRAAVPTARLIVDANEGWTPGDLAENLAACADAGVELVEQPLPAGADALLGEIERPVPVCADESVHGRDTLPQLIGRYDAINVKLDKTGGLTEALALAREARAAGLDIMVGCMVATSLAMAPALLLAPLARFVDLDGPLLLARDRTPALRYEGSLVYPPEPALWG</sequence>
<dbReference type="SUPFAM" id="SSF54826">
    <property type="entry name" value="Enolase N-terminal domain-like"/>
    <property type="match status" value="1"/>
</dbReference>
<dbReference type="AlphaFoldDB" id="A0A6P1YR88"/>
<dbReference type="Pfam" id="PF02746">
    <property type="entry name" value="MR_MLE_N"/>
    <property type="match status" value="1"/>
</dbReference>
<evidence type="ECO:0000256" key="4">
    <source>
        <dbReference type="ARBA" id="ARBA00023235"/>
    </source>
</evidence>
<dbReference type="InterPro" id="IPR029017">
    <property type="entry name" value="Enolase-like_N"/>
</dbReference>
<feature type="active site" description="Proton acceptor; specific for (R)-substrate epimerization" evidence="5">
    <location>
        <position position="148"/>
    </location>
</feature>
<comment type="cofactor">
    <cofactor evidence="6 7">
        <name>Mg(2+)</name>
        <dbReference type="ChEBI" id="CHEBI:18420"/>
    </cofactor>
    <text evidence="6 7">Binds 1 Mg(2+) ion per subunit.</text>
</comment>
<evidence type="ECO:0000256" key="7">
    <source>
        <dbReference type="RuleBase" id="RU366006"/>
    </source>
</evidence>
<dbReference type="InterPro" id="IPR036849">
    <property type="entry name" value="Enolase-like_C_sf"/>
</dbReference>
<evidence type="ECO:0000256" key="3">
    <source>
        <dbReference type="ARBA" id="ARBA00022842"/>
    </source>
</evidence>
<name>A0A6P1YR88_9HYPH</name>
<dbReference type="PANTHER" id="PTHR48080:SF3">
    <property type="entry name" value="ENOLASE SUPERFAMILY MEMBER DDB_G0284701"/>
    <property type="match status" value="1"/>
</dbReference>
<evidence type="ECO:0000313" key="10">
    <source>
        <dbReference type="Proteomes" id="UP000464751"/>
    </source>
</evidence>
<dbReference type="Gene3D" id="3.20.20.120">
    <property type="entry name" value="Enolase-like C-terminal domain"/>
    <property type="match status" value="1"/>
</dbReference>
<dbReference type="Proteomes" id="UP000464751">
    <property type="component" value="Chromosome"/>
</dbReference>
<dbReference type="SUPFAM" id="SSF51604">
    <property type="entry name" value="Enolase C-terminal domain-like"/>
    <property type="match status" value="1"/>
</dbReference>
<evidence type="ECO:0000256" key="6">
    <source>
        <dbReference type="PIRSR" id="PIRSR634603-3"/>
    </source>
</evidence>
<keyword evidence="3 6" id="KW-0460">Magnesium</keyword>
<dbReference type="GO" id="GO:0016855">
    <property type="term" value="F:racemase and epimerase activity, acting on amino acids and derivatives"/>
    <property type="evidence" value="ECO:0007669"/>
    <property type="project" value="UniProtKB-UniRule"/>
</dbReference>
<keyword evidence="10" id="KW-1185">Reference proteome</keyword>
<evidence type="ECO:0000259" key="8">
    <source>
        <dbReference type="SMART" id="SM00922"/>
    </source>
</evidence>
<dbReference type="InterPro" id="IPR013342">
    <property type="entry name" value="Mandelate_racemase_C"/>
</dbReference>
<organism evidence="9 10">
    <name type="scientific">Ancylobacter pratisalsi</name>
    <dbReference type="NCBI Taxonomy" id="1745854"/>
    <lineage>
        <taxon>Bacteria</taxon>
        <taxon>Pseudomonadati</taxon>
        <taxon>Pseudomonadota</taxon>
        <taxon>Alphaproteobacteria</taxon>
        <taxon>Hyphomicrobiales</taxon>
        <taxon>Xanthobacteraceae</taxon>
        <taxon>Ancylobacter</taxon>
    </lineage>
</organism>
<evidence type="ECO:0000256" key="5">
    <source>
        <dbReference type="PIRSR" id="PIRSR634603-1"/>
    </source>
</evidence>
<dbReference type="InterPro" id="IPR034603">
    <property type="entry name" value="Dipeptide_epimerase"/>
</dbReference>
<dbReference type="PANTHER" id="PTHR48080">
    <property type="entry name" value="D-GALACTONATE DEHYDRATASE-RELATED"/>
    <property type="match status" value="1"/>
</dbReference>
<dbReference type="RefSeq" id="WP_163076550.1">
    <property type="nucleotide sequence ID" value="NZ_CP048630.1"/>
</dbReference>
<dbReference type="SFLD" id="SFLDF00010">
    <property type="entry name" value="dipeptide_epimerase"/>
    <property type="match status" value="1"/>
</dbReference>
<dbReference type="SFLD" id="SFLDS00001">
    <property type="entry name" value="Enolase"/>
    <property type="match status" value="1"/>
</dbReference>
<evidence type="ECO:0000256" key="2">
    <source>
        <dbReference type="ARBA" id="ARBA00022723"/>
    </source>
</evidence>
<proteinExistence type="inferred from homology"/>
<dbReference type="KEGG" id="apra:G3A50_18125"/>
<dbReference type="NCBIfam" id="NF042940">
    <property type="entry name" value="racemase_DgcA"/>
    <property type="match status" value="1"/>
</dbReference>
<feature type="binding site" evidence="6">
    <location>
        <position position="199"/>
    </location>
    <ligand>
        <name>Mg(2+)</name>
        <dbReference type="ChEBI" id="CHEBI:18420"/>
    </ligand>
</feature>
<feature type="domain" description="Mandelate racemase/muconate lactonizing enzyme C-terminal" evidence="8">
    <location>
        <begin position="130"/>
        <end position="220"/>
    </location>
</feature>
<feature type="active site" description="Proton acceptor; specific for (S)-substrate epimerization" evidence="5">
    <location>
        <position position="244"/>
    </location>
</feature>
<protein>
    <recommendedName>
        <fullName evidence="7">Dipeptide epimerase</fullName>
        <ecNumber evidence="7">5.1.1.-</ecNumber>
    </recommendedName>
</protein>
<dbReference type="InterPro" id="IPR013341">
    <property type="entry name" value="Mandelate_racemase_N_dom"/>
</dbReference>
<comment type="similarity">
    <text evidence="1 7">Belongs to the mandelate racemase/muconate lactonizing enzyme family.</text>
</comment>
<dbReference type="CDD" id="cd03319">
    <property type="entry name" value="L-Ala-DL-Glu_epimerase"/>
    <property type="match status" value="1"/>
</dbReference>
<gene>
    <name evidence="9" type="ORF">G3A50_18125</name>
</gene>
<dbReference type="Pfam" id="PF13378">
    <property type="entry name" value="MR_MLE_C"/>
    <property type="match status" value="1"/>
</dbReference>
<keyword evidence="4 7" id="KW-0413">Isomerase</keyword>
<dbReference type="Gene3D" id="3.30.390.10">
    <property type="entry name" value="Enolase-like, N-terminal domain"/>
    <property type="match status" value="1"/>
</dbReference>
<dbReference type="EC" id="5.1.1.-" evidence="7"/>
<feature type="binding site" evidence="6">
    <location>
        <position position="173"/>
    </location>
    <ligand>
        <name>Mg(2+)</name>
        <dbReference type="ChEBI" id="CHEBI:18420"/>
    </ligand>
</feature>
<keyword evidence="2 6" id="KW-0479">Metal-binding</keyword>